<dbReference type="EMBL" id="CP120733">
    <property type="protein sequence ID" value="WFD09106.1"/>
    <property type="molecule type" value="Genomic_DNA"/>
</dbReference>
<dbReference type="NCBIfam" id="TIGR00690">
    <property type="entry name" value="rpoZ"/>
    <property type="match status" value="1"/>
</dbReference>
<comment type="similarity">
    <text evidence="1 10">Belongs to the RNA polymerase subunit omega family.</text>
</comment>
<dbReference type="GO" id="GO:0000428">
    <property type="term" value="C:DNA-directed RNA polymerase complex"/>
    <property type="evidence" value="ECO:0007669"/>
    <property type="project" value="UniProtKB-KW"/>
</dbReference>
<dbReference type="SUPFAM" id="SSF63562">
    <property type="entry name" value="RPB6/omega subunit-like"/>
    <property type="match status" value="1"/>
</dbReference>
<organism evidence="11 12">
    <name type="scientific">Tepidibacter hydrothermalis</name>
    <dbReference type="NCBI Taxonomy" id="3036126"/>
    <lineage>
        <taxon>Bacteria</taxon>
        <taxon>Bacillati</taxon>
        <taxon>Bacillota</taxon>
        <taxon>Clostridia</taxon>
        <taxon>Peptostreptococcales</taxon>
        <taxon>Peptostreptococcaceae</taxon>
        <taxon>Tepidibacter</taxon>
    </lineage>
</organism>
<evidence type="ECO:0000313" key="11">
    <source>
        <dbReference type="EMBL" id="WFD09106.1"/>
    </source>
</evidence>
<evidence type="ECO:0000256" key="10">
    <source>
        <dbReference type="HAMAP-Rule" id="MF_00366"/>
    </source>
</evidence>
<accession>A0ABY8E8F6</accession>
<evidence type="ECO:0000256" key="3">
    <source>
        <dbReference type="ARBA" id="ARBA00013725"/>
    </source>
</evidence>
<dbReference type="HAMAP" id="MF_00366">
    <property type="entry name" value="RNApol_bact_RpoZ"/>
    <property type="match status" value="1"/>
</dbReference>
<keyword evidence="12" id="KW-1185">Reference proteome</keyword>
<keyword evidence="7 10" id="KW-0804">Transcription</keyword>
<keyword evidence="4 10" id="KW-0240">DNA-directed RNA polymerase</keyword>
<sequence length="84" mass="9852">MLYPSINDLLKKIDNRYNLVIAVSKRARNLIEGEEELVKTKEVKPVDIATQEVYEDKINYRPMTAEEIENEGKEEVVEEQKIEE</sequence>
<evidence type="ECO:0000256" key="1">
    <source>
        <dbReference type="ARBA" id="ARBA00006711"/>
    </source>
</evidence>
<dbReference type="InterPro" id="IPR006110">
    <property type="entry name" value="Pol_omega/Rpo6/RPB6"/>
</dbReference>
<dbReference type="PANTHER" id="PTHR34476">
    <property type="entry name" value="DNA-DIRECTED RNA POLYMERASE SUBUNIT OMEGA"/>
    <property type="match status" value="1"/>
</dbReference>
<reference evidence="11 12" key="1">
    <citation type="submission" date="2023-03" db="EMBL/GenBank/DDBJ databases">
        <title>Complete genome sequence of Tepidibacter sp. SWIR-1, isolated from a deep-sea hydrothermal vent.</title>
        <authorList>
            <person name="Li X."/>
        </authorList>
    </citation>
    <scope>NUCLEOTIDE SEQUENCE [LARGE SCALE GENOMIC DNA]</scope>
    <source>
        <strain evidence="11 12">SWIR-1</strain>
    </source>
</reference>
<dbReference type="GO" id="GO:0003899">
    <property type="term" value="F:DNA-directed RNA polymerase activity"/>
    <property type="evidence" value="ECO:0007669"/>
    <property type="project" value="UniProtKB-EC"/>
</dbReference>
<dbReference type="EC" id="2.7.7.6" evidence="2 10"/>
<dbReference type="Pfam" id="PF01192">
    <property type="entry name" value="RNA_pol_Rpb6"/>
    <property type="match status" value="1"/>
</dbReference>
<evidence type="ECO:0000256" key="8">
    <source>
        <dbReference type="ARBA" id="ARBA00029924"/>
    </source>
</evidence>
<dbReference type="RefSeq" id="WP_277731027.1">
    <property type="nucleotide sequence ID" value="NZ_CP120733.1"/>
</dbReference>
<proteinExistence type="inferred from homology"/>
<evidence type="ECO:0000256" key="6">
    <source>
        <dbReference type="ARBA" id="ARBA00022695"/>
    </source>
</evidence>
<evidence type="ECO:0000256" key="9">
    <source>
        <dbReference type="ARBA" id="ARBA00048552"/>
    </source>
</evidence>
<evidence type="ECO:0000256" key="4">
    <source>
        <dbReference type="ARBA" id="ARBA00022478"/>
    </source>
</evidence>
<protein>
    <recommendedName>
        <fullName evidence="3 10">DNA-directed RNA polymerase subunit omega</fullName>
        <shortName evidence="10">RNAP omega subunit</shortName>
        <ecNumber evidence="2 10">2.7.7.6</ecNumber>
    </recommendedName>
    <alternativeName>
        <fullName evidence="10">RNA polymerase omega subunit</fullName>
    </alternativeName>
    <alternativeName>
        <fullName evidence="8 10">Transcriptase subunit omega</fullName>
    </alternativeName>
</protein>
<evidence type="ECO:0000313" key="12">
    <source>
        <dbReference type="Proteomes" id="UP001222800"/>
    </source>
</evidence>
<keyword evidence="6 10" id="KW-0548">Nucleotidyltransferase</keyword>
<gene>
    <name evidence="10 11" type="primary">rpoZ</name>
    <name evidence="11" type="ORF">P4S50_11990</name>
</gene>
<evidence type="ECO:0000256" key="2">
    <source>
        <dbReference type="ARBA" id="ARBA00012418"/>
    </source>
</evidence>
<dbReference type="SMART" id="SM01409">
    <property type="entry name" value="RNA_pol_Rpb6"/>
    <property type="match status" value="1"/>
</dbReference>
<dbReference type="Gene3D" id="3.90.940.10">
    <property type="match status" value="1"/>
</dbReference>
<dbReference type="InterPro" id="IPR003716">
    <property type="entry name" value="DNA-dir_RNA_pol_omega"/>
</dbReference>
<comment type="subunit">
    <text evidence="10">The RNAP catalytic core consists of 2 alpha, 1 beta, 1 beta' and 1 omega subunit. When a sigma factor is associated with the core the holoenzyme is formed, which can initiate transcription.</text>
</comment>
<evidence type="ECO:0000256" key="7">
    <source>
        <dbReference type="ARBA" id="ARBA00023163"/>
    </source>
</evidence>
<comment type="function">
    <text evidence="10">Promotes RNA polymerase assembly. Latches the N- and C-terminal regions of the beta' subunit thereby facilitating its interaction with the beta and alpha subunits.</text>
</comment>
<comment type="catalytic activity">
    <reaction evidence="9 10">
        <text>RNA(n) + a ribonucleoside 5'-triphosphate = RNA(n+1) + diphosphate</text>
        <dbReference type="Rhea" id="RHEA:21248"/>
        <dbReference type="Rhea" id="RHEA-COMP:14527"/>
        <dbReference type="Rhea" id="RHEA-COMP:17342"/>
        <dbReference type="ChEBI" id="CHEBI:33019"/>
        <dbReference type="ChEBI" id="CHEBI:61557"/>
        <dbReference type="ChEBI" id="CHEBI:140395"/>
        <dbReference type="EC" id="2.7.7.6"/>
    </reaction>
</comment>
<name>A0ABY8E8F6_9FIRM</name>
<dbReference type="Proteomes" id="UP001222800">
    <property type="component" value="Chromosome"/>
</dbReference>
<dbReference type="PANTHER" id="PTHR34476:SF1">
    <property type="entry name" value="DNA-DIRECTED RNA POLYMERASE SUBUNIT OMEGA"/>
    <property type="match status" value="1"/>
</dbReference>
<keyword evidence="5 10" id="KW-0808">Transferase</keyword>
<dbReference type="InterPro" id="IPR036161">
    <property type="entry name" value="RPB6/omega-like_sf"/>
</dbReference>
<evidence type="ECO:0000256" key="5">
    <source>
        <dbReference type="ARBA" id="ARBA00022679"/>
    </source>
</evidence>